<protein>
    <submittedName>
        <fullName evidence="2">Uncharacterized protein</fullName>
    </submittedName>
</protein>
<dbReference type="OrthoDB" id="10463354at2759"/>
<gene>
    <name evidence="2" type="ORF">AYI70_g9287</name>
</gene>
<comment type="caution">
    <text evidence="2">The sequence shown here is derived from an EMBL/GenBank/DDBJ whole genome shotgun (WGS) entry which is preliminary data.</text>
</comment>
<evidence type="ECO:0000313" key="3">
    <source>
        <dbReference type="Proteomes" id="UP000187283"/>
    </source>
</evidence>
<evidence type="ECO:0000313" key="2">
    <source>
        <dbReference type="EMBL" id="OMJ12152.1"/>
    </source>
</evidence>
<dbReference type="Proteomes" id="UP000187283">
    <property type="component" value="Unassembled WGS sequence"/>
</dbReference>
<dbReference type="AlphaFoldDB" id="A0A1R1XBY6"/>
<accession>A0A1R1XBY6</accession>
<reference evidence="2 3" key="1">
    <citation type="submission" date="2017-01" db="EMBL/GenBank/DDBJ databases">
        <authorList>
            <person name="Mah S.A."/>
            <person name="Swanson W.J."/>
            <person name="Moy G.W."/>
            <person name="Vacquier V.D."/>
        </authorList>
    </citation>
    <scope>NUCLEOTIDE SEQUENCE [LARGE SCALE GENOMIC DNA]</scope>
    <source>
        <strain evidence="2 3">GSMNP</strain>
    </source>
</reference>
<dbReference type="EMBL" id="LSSN01004115">
    <property type="protein sequence ID" value="OMJ12152.1"/>
    <property type="molecule type" value="Genomic_DNA"/>
</dbReference>
<sequence>MEMSANKAPSDGILNESIDQEYFDDVINNFDVSEISENFEKISKKLLKFFESRFCFTPSNEFLPKFDNTGIDDSESEILQYKLNLLKLSVLILTCTILVHKNEVSSVFNNIDKDTCQILIDISERTTNNPGRLLYDTETEGNSSLEDSNNSLNNSNSIIASKYEPCNDSRSNENSSNNHGISSKIGTNESYNSEHLSPMHESVYSSSNDFYDTTSKFLESESSGFFKRFQSNKKVNNDRSRYLKSSKNASEFQINDTSQVLSQVLDYVVGSSVQKSN</sequence>
<feature type="region of interest" description="Disordered" evidence="1">
    <location>
        <begin position="130"/>
        <end position="205"/>
    </location>
</feature>
<evidence type="ECO:0000256" key="1">
    <source>
        <dbReference type="SAM" id="MobiDB-lite"/>
    </source>
</evidence>
<name>A0A1R1XBY6_9FUNG</name>
<feature type="compositionally biased region" description="Polar residues" evidence="1">
    <location>
        <begin position="179"/>
        <end position="195"/>
    </location>
</feature>
<feature type="compositionally biased region" description="Low complexity" evidence="1">
    <location>
        <begin position="142"/>
        <end position="157"/>
    </location>
</feature>
<proteinExistence type="predicted"/>
<organism evidence="2 3">
    <name type="scientific">Smittium culicis</name>
    <dbReference type="NCBI Taxonomy" id="133412"/>
    <lineage>
        <taxon>Eukaryota</taxon>
        <taxon>Fungi</taxon>
        <taxon>Fungi incertae sedis</taxon>
        <taxon>Zoopagomycota</taxon>
        <taxon>Kickxellomycotina</taxon>
        <taxon>Harpellomycetes</taxon>
        <taxon>Harpellales</taxon>
        <taxon>Legeriomycetaceae</taxon>
        <taxon>Smittium</taxon>
    </lineage>
</organism>
<keyword evidence="3" id="KW-1185">Reference proteome</keyword>
<feature type="non-terminal residue" evidence="2">
    <location>
        <position position="277"/>
    </location>
</feature>